<dbReference type="InterPro" id="IPR044600">
    <property type="entry name" value="ATL1/ATL16-like"/>
</dbReference>
<comment type="pathway">
    <text evidence="3">Protein modification; protein ubiquitination.</text>
</comment>
<proteinExistence type="inferred from homology"/>
<evidence type="ECO:0000313" key="19">
    <source>
        <dbReference type="Proteomes" id="UP000326396"/>
    </source>
</evidence>
<dbReference type="GO" id="GO:0016567">
    <property type="term" value="P:protein ubiquitination"/>
    <property type="evidence" value="ECO:0007669"/>
    <property type="project" value="UniProtKB-UniPathway"/>
</dbReference>
<evidence type="ECO:0000256" key="10">
    <source>
        <dbReference type="ARBA" id="ARBA00022833"/>
    </source>
</evidence>
<dbReference type="InterPro" id="IPR013083">
    <property type="entry name" value="Znf_RING/FYVE/PHD"/>
</dbReference>
<evidence type="ECO:0000256" key="2">
    <source>
        <dbReference type="ARBA" id="ARBA00004167"/>
    </source>
</evidence>
<evidence type="ECO:0000256" key="11">
    <source>
        <dbReference type="ARBA" id="ARBA00022989"/>
    </source>
</evidence>
<sequence>MLRKFSCKLVKTKINTLSFIHTLILTLDSFGRSIANPPGLCSFECNVSCPSFCSTAGLSPAPSPAISPSAVPTPVDHQHHSLSLPLKISIIFVVVTFVYTLYKFFTVWYRSRPHRTPVASFPENQETHDQNDGVDHPVWHIRTTGLQPSVINALTVVKFIKQSKIVEGTDCSVCLTEFEEDDTLRLLPNCKHAFHVSCIDTWLRSHTNCPLCRALIVNNTADSSSSEQRNGDLGFTEEINLGISSMRDDDRGEASGSSGLRIGETDEDGVNNISMKIEDS</sequence>
<evidence type="ECO:0000256" key="12">
    <source>
        <dbReference type="ARBA" id="ARBA00023136"/>
    </source>
</evidence>
<keyword evidence="6 16" id="KW-0812">Transmembrane</keyword>
<dbReference type="GO" id="GO:0008270">
    <property type="term" value="F:zinc ion binding"/>
    <property type="evidence" value="ECO:0007669"/>
    <property type="project" value="UniProtKB-KW"/>
</dbReference>
<dbReference type="SMART" id="SM00184">
    <property type="entry name" value="RING"/>
    <property type="match status" value="1"/>
</dbReference>
<evidence type="ECO:0000256" key="9">
    <source>
        <dbReference type="ARBA" id="ARBA00022786"/>
    </source>
</evidence>
<gene>
    <name evidence="18" type="ORF">E3N88_35179</name>
</gene>
<evidence type="ECO:0000256" key="7">
    <source>
        <dbReference type="ARBA" id="ARBA00022723"/>
    </source>
</evidence>
<accession>A0A5N6M080</accession>
<dbReference type="EC" id="2.3.2.27" evidence="4"/>
<keyword evidence="19" id="KW-1185">Reference proteome</keyword>
<evidence type="ECO:0000259" key="17">
    <source>
        <dbReference type="PROSITE" id="PS50089"/>
    </source>
</evidence>
<evidence type="ECO:0000256" key="4">
    <source>
        <dbReference type="ARBA" id="ARBA00012483"/>
    </source>
</evidence>
<dbReference type="GO" id="GO:0061630">
    <property type="term" value="F:ubiquitin protein ligase activity"/>
    <property type="evidence" value="ECO:0007669"/>
    <property type="project" value="UniProtKB-EC"/>
</dbReference>
<feature type="transmembrane region" description="Helical" evidence="16">
    <location>
        <begin position="84"/>
        <end position="105"/>
    </location>
</feature>
<keyword evidence="5" id="KW-0808">Transferase</keyword>
<dbReference type="OrthoDB" id="9984778at2759"/>
<organism evidence="18 19">
    <name type="scientific">Mikania micrantha</name>
    <name type="common">bitter vine</name>
    <dbReference type="NCBI Taxonomy" id="192012"/>
    <lineage>
        <taxon>Eukaryota</taxon>
        <taxon>Viridiplantae</taxon>
        <taxon>Streptophyta</taxon>
        <taxon>Embryophyta</taxon>
        <taxon>Tracheophyta</taxon>
        <taxon>Spermatophyta</taxon>
        <taxon>Magnoliopsida</taxon>
        <taxon>eudicotyledons</taxon>
        <taxon>Gunneridae</taxon>
        <taxon>Pentapetalae</taxon>
        <taxon>asterids</taxon>
        <taxon>campanulids</taxon>
        <taxon>Asterales</taxon>
        <taxon>Asteraceae</taxon>
        <taxon>Asteroideae</taxon>
        <taxon>Heliantheae alliance</taxon>
        <taxon>Eupatorieae</taxon>
        <taxon>Mikania</taxon>
    </lineage>
</organism>
<dbReference type="SUPFAM" id="SSF57850">
    <property type="entry name" value="RING/U-box"/>
    <property type="match status" value="1"/>
</dbReference>
<evidence type="ECO:0000256" key="8">
    <source>
        <dbReference type="ARBA" id="ARBA00022771"/>
    </source>
</evidence>
<dbReference type="Gene3D" id="3.30.40.10">
    <property type="entry name" value="Zinc/RING finger domain, C3HC4 (zinc finger)"/>
    <property type="match status" value="1"/>
</dbReference>
<feature type="domain" description="RING-type" evidence="17">
    <location>
        <begin position="171"/>
        <end position="213"/>
    </location>
</feature>
<keyword evidence="12 16" id="KW-0472">Membrane</keyword>
<evidence type="ECO:0000256" key="3">
    <source>
        <dbReference type="ARBA" id="ARBA00004906"/>
    </source>
</evidence>
<dbReference type="Pfam" id="PF13639">
    <property type="entry name" value="zf-RING_2"/>
    <property type="match status" value="1"/>
</dbReference>
<keyword evidence="10" id="KW-0862">Zinc</keyword>
<protein>
    <recommendedName>
        <fullName evidence="4">RING-type E3 ubiquitin transferase</fullName>
        <ecNumber evidence="4">2.3.2.27</ecNumber>
    </recommendedName>
</protein>
<evidence type="ECO:0000256" key="13">
    <source>
        <dbReference type="ARBA" id="ARBA00024209"/>
    </source>
</evidence>
<dbReference type="FunFam" id="3.30.40.10:FF:000187">
    <property type="entry name" value="E3 ubiquitin-protein ligase ATL6"/>
    <property type="match status" value="1"/>
</dbReference>
<dbReference type="AlphaFoldDB" id="A0A5N6M080"/>
<dbReference type="Proteomes" id="UP000326396">
    <property type="component" value="Linkage Group LG7"/>
</dbReference>
<name>A0A5N6M080_9ASTR</name>
<comment type="similarity">
    <text evidence="13">Belongs to the RING-type zinc finger family. ATL subfamily.</text>
</comment>
<keyword evidence="8 14" id="KW-0863">Zinc-finger</keyword>
<evidence type="ECO:0000256" key="16">
    <source>
        <dbReference type="SAM" id="Phobius"/>
    </source>
</evidence>
<dbReference type="GO" id="GO:0016020">
    <property type="term" value="C:membrane"/>
    <property type="evidence" value="ECO:0007669"/>
    <property type="project" value="UniProtKB-SubCell"/>
</dbReference>
<reference evidence="18 19" key="1">
    <citation type="submission" date="2019-05" db="EMBL/GenBank/DDBJ databases">
        <title>Mikania micrantha, genome provides insights into the molecular mechanism of rapid growth.</title>
        <authorList>
            <person name="Liu B."/>
        </authorList>
    </citation>
    <scope>NUCLEOTIDE SEQUENCE [LARGE SCALE GENOMIC DNA]</scope>
    <source>
        <strain evidence="18">NLD-2019</strain>
        <tissue evidence="18">Leaf</tissue>
    </source>
</reference>
<dbReference type="EMBL" id="SZYD01000017">
    <property type="protein sequence ID" value="KAD3067299.1"/>
    <property type="molecule type" value="Genomic_DNA"/>
</dbReference>
<evidence type="ECO:0000256" key="15">
    <source>
        <dbReference type="SAM" id="MobiDB-lite"/>
    </source>
</evidence>
<keyword evidence="9" id="KW-0833">Ubl conjugation pathway</keyword>
<evidence type="ECO:0000256" key="6">
    <source>
        <dbReference type="ARBA" id="ARBA00022692"/>
    </source>
</evidence>
<comment type="caution">
    <text evidence="18">The sequence shown here is derived from an EMBL/GenBank/DDBJ whole genome shotgun (WGS) entry which is preliminary data.</text>
</comment>
<evidence type="ECO:0000313" key="18">
    <source>
        <dbReference type="EMBL" id="KAD3067299.1"/>
    </source>
</evidence>
<evidence type="ECO:0000256" key="14">
    <source>
        <dbReference type="PROSITE-ProRule" id="PRU00175"/>
    </source>
</evidence>
<keyword evidence="11 16" id="KW-1133">Transmembrane helix</keyword>
<dbReference type="UniPathway" id="UPA00143"/>
<evidence type="ECO:0000256" key="5">
    <source>
        <dbReference type="ARBA" id="ARBA00022679"/>
    </source>
</evidence>
<feature type="region of interest" description="Disordered" evidence="15">
    <location>
        <begin position="244"/>
        <end position="280"/>
    </location>
</feature>
<comment type="catalytic activity">
    <reaction evidence="1">
        <text>S-ubiquitinyl-[E2 ubiquitin-conjugating enzyme]-L-cysteine + [acceptor protein]-L-lysine = [E2 ubiquitin-conjugating enzyme]-L-cysteine + N(6)-ubiquitinyl-[acceptor protein]-L-lysine.</text>
        <dbReference type="EC" id="2.3.2.27"/>
    </reaction>
</comment>
<dbReference type="CDD" id="cd16461">
    <property type="entry name" value="RING-H2_EL5-like"/>
    <property type="match status" value="1"/>
</dbReference>
<comment type="subcellular location">
    <subcellularLocation>
        <location evidence="2">Membrane</location>
        <topology evidence="2">Single-pass membrane protein</topology>
    </subcellularLocation>
</comment>
<dbReference type="PANTHER" id="PTHR46913">
    <property type="entry name" value="RING-H2 FINGER PROTEIN ATL16"/>
    <property type="match status" value="1"/>
</dbReference>
<keyword evidence="7" id="KW-0479">Metal-binding</keyword>
<dbReference type="InterPro" id="IPR001841">
    <property type="entry name" value="Znf_RING"/>
</dbReference>
<dbReference type="PROSITE" id="PS50089">
    <property type="entry name" value="ZF_RING_2"/>
    <property type="match status" value="1"/>
</dbReference>
<dbReference type="PANTHER" id="PTHR46913:SF19">
    <property type="entry name" value="RING-TYPE E3 UBIQUITIN TRANSFERASE"/>
    <property type="match status" value="1"/>
</dbReference>
<evidence type="ECO:0000256" key="1">
    <source>
        <dbReference type="ARBA" id="ARBA00000900"/>
    </source>
</evidence>